<feature type="signal peptide" evidence="1">
    <location>
        <begin position="1"/>
        <end position="24"/>
    </location>
</feature>
<proteinExistence type="predicted"/>
<accession>A0ABU1IRT5</accession>
<dbReference type="PROSITE" id="PS51257">
    <property type="entry name" value="PROKAR_LIPOPROTEIN"/>
    <property type="match status" value="1"/>
</dbReference>
<keyword evidence="1" id="KW-0732">Signal</keyword>
<organism evidence="2 3">
    <name type="scientific">Desmospora profundinema</name>
    <dbReference type="NCBI Taxonomy" id="1571184"/>
    <lineage>
        <taxon>Bacteria</taxon>
        <taxon>Bacillati</taxon>
        <taxon>Bacillota</taxon>
        <taxon>Bacilli</taxon>
        <taxon>Bacillales</taxon>
        <taxon>Thermoactinomycetaceae</taxon>
        <taxon>Desmospora</taxon>
    </lineage>
</organism>
<evidence type="ECO:0000313" key="3">
    <source>
        <dbReference type="Proteomes" id="UP001185012"/>
    </source>
</evidence>
<dbReference type="EMBL" id="JAVDQG010000009">
    <property type="protein sequence ID" value="MDR6227460.1"/>
    <property type="molecule type" value="Genomic_DNA"/>
</dbReference>
<dbReference type="Proteomes" id="UP001185012">
    <property type="component" value="Unassembled WGS sequence"/>
</dbReference>
<sequence length="393" mass="44612">MRVIKGTVWLLLFSLLTACVSTQAVPSVSGVELKHEKVEEFQPYQDSSVPNLQNLITRPGFRQYTSQKPYLLGYSHDGAYLATIVFEKKANAYRIDIFHVGNNSLVDTVYAPVDIGRMENGDSTEAEMLQTTQETLDWGYRIKVPVRPHETPIHHQIRTGGEESWIFHLKQEDGGISLTAEGKEERWQVHHYPLRDGERIRPQWAVASFPETDRGPWSLVVATYRPDRGLTAMVQSVDVEKLAPAWSEAQLKKRIREGLGEEAQIVYRGHLTDDGPDLVLAVLGSEKRDVSIVNGVHYQGTVSQFILLDADGTVYFRGNAAGLVENEQVRVDSHLPWDESGRFRLMLNEKETGDGKRRLLTIDQINGEGRLARTYEFQWSPESGRFERIKPNR</sequence>
<comment type="caution">
    <text evidence="2">The sequence shown here is derived from an EMBL/GenBank/DDBJ whole genome shotgun (WGS) entry which is preliminary data.</text>
</comment>
<gene>
    <name evidence="2" type="ORF">JOE21_003475</name>
</gene>
<evidence type="ECO:0000313" key="2">
    <source>
        <dbReference type="EMBL" id="MDR6227460.1"/>
    </source>
</evidence>
<name>A0ABU1IRT5_9BACL</name>
<protein>
    <submittedName>
        <fullName evidence="2">Uncharacterized protein</fullName>
    </submittedName>
</protein>
<feature type="chain" id="PRO_5046117363" evidence="1">
    <location>
        <begin position="25"/>
        <end position="393"/>
    </location>
</feature>
<keyword evidence="3" id="KW-1185">Reference proteome</keyword>
<evidence type="ECO:0000256" key="1">
    <source>
        <dbReference type="SAM" id="SignalP"/>
    </source>
</evidence>
<reference evidence="2 3" key="1">
    <citation type="submission" date="2023-07" db="EMBL/GenBank/DDBJ databases">
        <title>Genomic Encyclopedia of Type Strains, Phase IV (KMG-IV): sequencing the most valuable type-strain genomes for metagenomic binning, comparative biology and taxonomic classification.</title>
        <authorList>
            <person name="Goeker M."/>
        </authorList>
    </citation>
    <scope>NUCLEOTIDE SEQUENCE [LARGE SCALE GENOMIC DNA]</scope>
    <source>
        <strain evidence="2 3">DSM 45903</strain>
    </source>
</reference>
<dbReference type="RefSeq" id="WP_309868506.1">
    <property type="nucleotide sequence ID" value="NZ_JAVDQG010000009.1"/>
</dbReference>